<protein>
    <submittedName>
        <fullName evidence="2">Uncharacterized protein</fullName>
    </submittedName>
</protein>
<keyword evidence="1" id="KW-0732">Signal</keyword>
<name>A0A9W8LKA1_9FUNG</name>
<sequence length="241" mass="24496">MRSSALLTLLAATAVLAAPFPAAVRRQLLGDTVNGSTAISNPLVNNGAMDEGVLKDDTSFAGAQIINPTGNDLTKVNTNVDLHDNAILNPNVNMAKGTQGPVVVGNDNDVIDTHVPGAAWNGIMFGRRQMPGNSVNAPVAVSDPTVNSGAMQEGSMDAGVSANGATVVNPVGNDLTQLNQNEEISGNNLMNPNWNTISGNNGPALAGNNNIFVPVTNEAGAIQIDNGDLINAALLAGGVAV</sequence>
<feature type="signal peptide" evidence="1">
    <location>
        <begin position="1"/>
        <end position="17"/>
    </location>
</feature>
<proteinExistence type="predicted"/>
<dbReference type="EMBL" id="JANBUM010000141">
    <property type="protein sequence ID" value="KAJ2783503.1"/>
    <property type="molecule type" value="Genomic_DNA"/>
</dbReference>
<evidence type="ECO:0000313" key="3">
    <source>
        <dbReference type="Proteomes" id="UP001140172"/>
    </source>
</evidence>
<reference evidence="2" key="1">
    <citation type="submission" date="2022-07" db="EMBL/GenBank/DDBJ databases">
        <title>Phylogenomic reconstructions and comparative analyses of Kickxellomycotina fungi.</title>
        <authorList>
            <person name="Reynolds N.K."/>
            <person name="Stajich J.E."/>
            <person name="Barry K."/>
            <person name="Grigoriev I.V."/>
            <person name="Crous P."/>
            <person name="Smith M.E."/>
        </authorList>
    </citation>
    <scope>NUCLEOTIDE SEQUENCE</scope>
    <source>
        <strain evidence="2">BCRC 34489</strain>
    </source>
</reference>
<dbReference type="OrthoDB" id="5560607at2759"/>
<feature type="chain" id="PRO_5040940470" evidence="1">
    <location>
        <begin position="18"/>
        <end position="241"/>
    </location>
</feature>
<comment type="caution">
    <text evidence="2">The sequence shown here is derived from an EMBL/GenBank/DDBJ whole genome shotgun (WGS) entry which is preliminary data.</text>
</comment>
<keyword evidence="3" id="KW-1185">Reference proteome</keyword>
<accession>A0A9W8LKA1</accession>
<gene>
    <name evidence="2" type="ORF">GGI15_002561</name>
</gene>
<evidence type="ECO:0000256" key="1">
    <source>
        <dbReference type="SAM" id="SignalP"/>
    </source>
</evidence>
<dbReference type="AlphaFoldDB" id="A0A9W8LKA1"/>
<evidence type="ECO:0000313" key="2">
    <source>
        <dbReference type="EMBL" id="KAJ2783503.1"/>
    </source>
</evidence>
<dbReference type="Proteomes" id="UP001140172">
    <property type="component" value="Unassembled WGS sequence"/>
</dbReference>
<organism evidence="2 3">
    <name type="scientific">Coemansia interrupta</name>
    <dbReference type="NCBI Taxonomy" id="1126814"/>
    <lineage>
        <taxon>Eukaryota</taxon>
        <taxon>Fungi</taxon>
        <taxon>Fungi incertae sedis</taxon>
        <taxon>Zoopagomycota</taxon>
        <taxon>Kickxellomycotina</taxon>
        <taxon>Kickxellomycetes</taxon>
        <taxon>Kickxellales</taxon>
        <taxon>Kickxellaceae</taxon>
        <taxon>Coemansia</taxon>
    </lineage>
</organism>